<accession>A0A0L0P323</accession>
<keyword evidence="5" id="KW-0175">Coiled coil</keyword>
<name>A0A0L0P323_CANAR</name>
<keyword evidence="3" id="KW-0747">Spliceosome</keyword>
<dbReference type="VEuPathDB" id="FungiDB:CJI96_0001593"/>
<dbReference type="VEuPathDB" id="FungiDB:B9J08_000160"/>
<evidence type="ECO:0000259" key="7">
    <source>
        <dbReference type="SMART" id="SM00311"/>
    </source>
</evidence>
<dbReference type="Proteomes" id="UP000037122">
    <property type="component" value="Unassembled WGS sequence"/>
</dbReference>
<proteinExistence type="inferred from homology"/>
<dbReference type="SMART" id="SM00311">
    <property type="entry name" value="PWI"/>
    <property type="match status" value="1"/>
</dbReference>
<comment type="function">
    <text evidence="4">Component of the U1 snRNP particle, which recognizes and binds the 5'-splice site of pre-mRNA. Together with other non-snRNP factors, U1 snRNP forms the spliceosomal commitment complex, that targets pre-mRNA to the splicing pathway.</text>
</comment>
<evidence type="ECO:0000313" key="8">
    <source>
        <dbReference type="EMBL" id="KNE00615.1"/>
    </source>
</evidence>
<dbReference type="VEuPathDB" id="FungiDB:CJJ07_001203"/>
<evidence type="ECO:0000256" key="5">
    <source>
        <dbReference type="SAM" id="Coils"/>
    </source>
</evidence>
<evidence type="ECO:0000256" key="4">
    <source>
        <dbReference type="ARBA" id="ARBA00025004"/>
    </source>
</evidence>
<dbReference type="GO" id="GO:0005681">
    <property type="term" value="C:spliceosomal complex"/>
    <property type="evidence" value="ECO:0007669"/>
    <property type="project" value="UniProtKB-KW"/>
</dbReference>
<dbReference type="Gene3D" id="1.20.1390.10">
    <property type="entry name" value="PWI domain"/>
    <property type="match status" value="1"/>
</dbReference>
<evidence type="ECO:0000313" key="9">
    <source>
        <dbReference type="Proteomes" id="UP000037122"/>
    </source>
</evidence>
<dbReference type="VEuPathDB" id="FungiDB:CJJ09_002135"/>
<dbReference type="AlphaFoldDB" id="A0A0L0P323"/>
<dbReference type="EMBL" id="LGST01000018">
    <property type="protein sequence ID" value="KNE00615.1"/>
    <property type="molecule type" value="Genomic_DNA"/>
</dbReference>
<feature type="domain" description="PWI" evidence="7">
    <location>
        <begin position="478"/>
        <end position="550"/>
    </location>
</feature>
<organism evidence="8 9">
    <name type="scientific">Candidozyma auris</name>
    <name type="common">Yeast</name>
    <name type="synonym">Candida auris</name>
    <dbReference type="NCBI Taxonomy" id="498019"/>
    <lineage>
        <taxon>Eukaryota</taxon>
        <taxon>Fungi</taxon>
        <taxon>Dikarya</taxon>
        <taxon>Ascomycota</taxon>
        <taxon>Saccharomycotina</taxon>
        <taxon>Pichiomycetes</taxon>
        <taxon>Metschnikowiaceae</taxon>
        <taxon>Candidozyma</taxon>
    </lineage>
</organism>
<dbReference type="Pfam" id="PF01480">
    <property type="entry name" value="PWI"/>
    <property type="match status" value="1"/>
</dbReference>
<keyword evidence="3" id="KW-0508">mRNA splicing</keyword>
<feature type="region of interest" description="Disordered" evidence="6">
    <location>
        <begin position="295"/>
        <end position="319"/>
    </location>
</feature>
<gene>
    <name evidence="8" type="ORF">QG37_02653</name>
</gene>
<keyword evidence="3" id="KW-0507">mRNA processing</keyword>
<reference evidence="9" key="1">
    <citation type="journal article" date="2015" name="BMC Genomics">
        <title>Draft genome of a commonly misdiagnosed multidrug resistant pathogen Candida auris.</title>
        <authorList>
            <person name="Chatterjee S."/>
            <person name="Alampalli S.V."/>
            <person name="Nageshan R.K."/>
            <person name="Chettiar S.T."/>
            <person name="Joshi S."/>
            <person name="Tatu U.S."/>
        </authorList>
    </citation>
    <scope>NUCLEOTIDE SEQUENCE [LARGE SCALE GENOMIC DNA]</scope>
    <source>
        <strain evidence="9">6684</strain>
    </source>
</reference>
<dbReference type="InterPro" id="IPR002483">
    <property type="entry name" value="PWI_dom"/>
</dbReference>
<evidence type="ECO:0000256" key="3">
    <source>
        <dbReference type="ARBA" id="ARBA00022728"/>
    </source>
</evidence>
<protein>
    <recommendedName>
        <fullName evidence="2">U1 small nuclear ribonucleoprotein component SNU71</fullName>
    </recommendedName>
</protein>
<feature type="compositionally biased region" description="Acidic residues" evidence="6">
    <location>
        <begin position="307"/>
        <end position="319"/>
    </location>
</feature>
<dbReference type="VEuPathDB" id="FungiDB:QG37_02653"/>
<feature type="coiled-coil region" evidence="5">
    <location>
        <begin position="476"/>
        <end position="503"/>
    </location>
</feature>
<evidence type="ECO:0000256" key="2">
    <source>
        <dbReference type="ARBA" id="ARBA00014280"/>
    </source>
</evidence>
<comment type="caution">
    <text evidence="8">The sequence shown here is derived from an EMBL/GenBank/DDBJ whole genome shotgun (WGS) entry which is preliminary data.</text>
</comment>
<comment type="similarity">
    <text evidence="1">Belongs to the SNU71 family.</text>
</comment>
<evidence type="ECO:0000256" key="1">
    <source>
        <dbReference type="ARBA" id="ARBA00005544"/>
    </source>
</evidence>
<sequence length="550" mass="63734">MNFRIVSPYPVNVKQNQEVISRLKNYTQPEYTHIEPLYEIPVFGELDVDKFLQEQRLKKPASHLNGTNHAKVSSNNLATVDAEIEANTKLYVELADLLPQNRQQQQATVILQNCPALRRNAMEKVLRDIVSILPVKGQFKWTELTERDFGESSNIFVRFSNLDLAELFCGVLPQFKNAFGVEVTANLEGKAVDVDDDLLRQTVSSVSSVIVNKTNHGRSSKKTGTEDLDEVMQHYSTYTVDNADLVDIPLELRDKIVKEIIKFRTRVLTIERNRRKDELEIERRKAKATLTSIFQDIKDPSSTTDTQDQDGMDVADDDDVDDEQQLDFDMADDEYIKKMNQDETRKEQEAYERALKKMKRLEQTEITSLLLQLETEQNYELELMDNKLTYLEEFKSFVDFDNPRVNPILSSHLQLYYNDHSEYLRVRNLERSKEEELDAADAEMESLETHDESMMNIQAKLPSPQQVKDLGHIIVLELSKDKLLALKEKIENLIEEYLGVKEELLVDFVYDFLISNNLSQRDVLTAELQETLDEDSNVVVEELYKFLTQR</sequence>
<evidence type="ECO:0000256" key="6">
    <source>
        <dbReference type="SAM" id="MobiDB-lite"/>
    </source>
</evidence>
<dbReference type="VEuPathDB" id="FungiDB:CJI97_000163"/>